<evidence type="ECO:0000313" key="2">
    <source>
        <dbReference type="EMBL" id="QJA83901.1"/>
    </source>
</evidence>
<evidence type="ECO:0000313" key="1">
    <source>
        <dbReference type="EMBL" id="QJA55734.1"/>
    </source>
</evidence>
<reference evidence="3" key="1">
    <citation type="submission" date="2020-03" db="EMBL/GenBank/DDBJ databases">
        <title>The deep terrestrial virosphere.</title>
        <authorList>
            <person name="Holmfeldt K."/>
            <person name="Nilsson E."/>
            <person name="Simone D."/>
            <person name="Lopez-Fernandez M."/>
            <person name="Wu X."/>
            <person name="de Brujin I."/>
            <person name="Lundin D."/>
            <person name="Andersson A."/>
            <person name="Bertilsson S."/>
            <person name="Dopson M."/>
        </authorList>
    </citation>
    <scope>NUCLEOTIDE SEQUENCE</scope>
    <source>
        <strain evidence="2">MM415A00246</strain>
        <strain evidence="1">MM415B01997</strain>
        <strain evidence="3">TM448B03079</strain>
    </source>
</reference>
<protein>
    <submittedName>
        <fullName evidence="3">Uncharacterized protein</fullName>
    </submittedName>
</protein>
<name>A0A6M3XWW6_9ZZZZ</name>
<dbReference type="EMBL" id="MT142520">
    <property type="protein sequence ID" value="QJA83901.1"/>
    <property type="molecule type" value="Genomic_DNA"/>
</dbReference>
<gene>
    <name evidence="2" type="ORF">MM415A00246_0023</name>
    <name evidence="1" type="ORF">MM415B01997_0016</name>
    <name evidence="3" type="ORF">TM448B03079_0007</name>
</gene>
<organism evidence="3">
    <name type="scientific">viral metagenome</name>
    <dbReference type="NCBI Taxonomy" id="1070528"/>
    <lineage>
        <taxon>unclassified sequences</taxon>
        <taxon>metagenomes</taxon>
        <taxon>organismal metagenomes</taxon>
    </lineage>
</organism>
<sequence>MFLHKLLHFLTAEWDQIPAEKLGEKNHKILIRPRWRCGICGKIKKGKVKEV</sequence>
<dbReference type="AlphaFoldDB" id="A0A6M3XWW6"/>
<proteinExistence type="predicted"/>
<evidence type="ECO:0000313" key="3">
    <source>
        <dbReference type="EMBL" id="QJI02303.1"/>
    </source>
</evidence>
<dbReference type="EMBL" id="MT144990">
    <property type="protein sequence ID" value="QJI02303.1"/>
    <property type="molecule type" value="Genomic_DNA"/>
</dbReference>
<accession>A0A6M3XWW6</accession>
<dbReference type="EMBL" id="MT141176">
    <property type="protein sequence ID" value="QJA55734.1"/>
    <property type="molecule type" value="Genomic_DNA"/>
</dbReference>